<protein>
    <submittedName>
        <fullName evidence="4">Uncharacterized protein</fullName>
    </submittedName>
</protein>
<dbReference type="PANTHER" id="PTHR28630">
    <property type="match status" value="1"/>
</dbReference>
<evidence type="ECO:0000313" key="4">
    <source>
        <dbReference type="EnsemblMetazoa" id="SMAR008457-PA"/>
    </source>
</evidence>
<evidence type="ECO:0000313" key="5">
    <source>
        <dbReference type="Proteomes" id="UP000014500"/>
    </source>
</evidence>
<evidence type="ECO:0000256" key="2">
    <source>
        <dbReference type="ARBA" id="ARBA00022490"/>
    </source>
</evidence>
<dbReference type="AlphaFoldDB" id="T1J4C5"/>
<dbReference type="PANTHER" id="PTHR28630:SF29">
    <property type="entry name" value="PROSTAMIDE_PROSTAGLANDIN F SYNTHASE"/>
    <property type="match status" value="1"/>
</dbReference>
<dbReference type="GO" id="GO:0001516">
    <property type="term" value="P:prostaglandin biosynthetic process"/>
    <property type="evidence" value="ECO:0007669"/>
    <property type="project" value="TreeGrafter"/>
</dbReference>
<dbReference type="GO" id="GO:0047017">
    <property type="term" value="F:prostaglandin F synthase activity"/>
    <property type="evidence" value="ECO:0007669"/>
    <property type="project" value="TreeGrafter"/>
</dbReference>
<dbReference type="eggNOG" id="KOG4498">
    <property type="taxonomic scope" value="Eukaryota"/>
</dbReference>
<dbReference type="GO" id="GO:0005737">
    <property type="term" value="C:cytoplasm"/>
    <property type="evidence" value="ECO:0007669"/>
    <property type="project" value="UniProtKB-SubCell"/>
</dbReference>
<keyword evidence="2" id="KW-0963">Cytoplasm</keyword>
<dbReference type="Proteomes" id="UP000014500">
    <property type="component" value="Unassembled WGS sequence"/>
</dbReference>
<dbReference type="EnsemblMetazoa" id="SMAR008457-RA">
    <property type="protein sequence ID" value="SMAR008457-PA"/>
    <property type="gene ID" value="SMAR008457"/>
</dbReference>
<comment type="subcellular location">
    <subcellularLocation>
        <location evidence="1">Cytoplasm</location>
    </subcellularLocation>
</comment>
<dbReference type="EMBL" id="JH431842">
    <property type="status" value="NOT_ANNOTATED_CDS"/>
    <property type="molecule type" value="Genomic_DNA"/>
</dbReference>
<proteinExistence type="predicted"/>
<dbReference type="PhylomeDB" id="T1J4C5"/>
<dbReference type="HOGENOM" id="CLU_094994_1_0_1"/>
<reference evidence="5" key="1">
    <citation type="submission" date="2011-05" db="EMBL/GenBank/DDBJ databases">
        <authorList>
            <person name="Richards S.R."/>
            <person name="Qu J."/>
            <person name="Jiang H."/>
            <person name="Jhangiani S.N."/>
            <person name="Agravi P."/>
            <person name="Goodspeed R."/>
            <person name="Gross S."/>
            <person name="Mandapat C."/>
            <person name="Jackson L."/>
            <person name="Mathew T."/>
            <person name="Pu L."/>
            <person name="Thornton R."/>
            <person name="Saada N."/>
            <person name="Wilczek-Boney K.B."/>
            <person name="Lee S."/>
            <person name="Kovar C."/>
            <person name="Wu Y."/>
            <person name="Scherer S.E."/>
            <person name="Worley K.C."/>
            <person name="Muzny D.M."/>
            <person name="Gibbs R."/>
        </authorList>
    </citation>
    <scope>NUCLEOTIDE SEQUENCE</scope>
    <source>
        <strain evidence="5">Brora</strain>
    </source>
</reference>
<accession>T1J4C5</accession>
<dbReference type="Pfam" id="PF13911">
    <property type="entry name" value="AhpC-TSA_2"/>
    <property type="match status" value="1"/>
</dbReference>
<sequence length="136" mass="14788">MLCRVGAKELSDAVKPSLDAHNIRLIGVGVEEFGLQGFLEGNYFAGEMYVDTKKECYRRLGYKRYNMLSILPALFTGRADISKARETGIGGDFKGDGLQNGGVLIVAAGMSGGEKTLFSWAQPSVTDHLDPKKILE</sequence>
<reference evidence="4" key="2">
    <citation type="submission" date="2015-02" db="UniProtKB">
        <authorList>
            <consortium name="EnsemblMetazoa"/>
        </authorList>
    </citation>
    <scope>IDENTIFICATION</scope>
</reference>
<organism evidence="4 5">
    <name type="scientific">Strigamia maritima</name>
    <name type="common">European centipede</name>
    <name type="synonym">Geophilus maritimus</name>
    <dbReference type="NCBI Taxonomy" id="126957"/>
    <lineage>
        <taxon>Eukaryota</taxon>
        <taxon>Metazoa</taxon>
        <taxon>Ecdysozoa</taxon>
        <taxon>Arthropoda</taxon>
        <taxon>Myriapoda</taxon>
        <taxon>Chilopoda</taxon>
        <taxon>Pleurostigmophora</taxon>
        <taxon>Geophilomorpha</taxon>
        <taxon>Linotaeniidae</taxon>
        <taxon>Strigamia</taxon>
    </lineage>
</organism>
<evidence type="ECO:0000256" key="1">
    <source>
        <dbReference type="ARBA" id="ARBA00004496"/>
    </source>
</evidence>
<keyword evidence="3" id="KW-0560">Oxidoreductase</keyword>
<evidence type="ECO:0000256" key="3">
    <source>
        <dbReference type="ARBA" id="ARBA00023002"/>
    </source>
</evidence>
<dbReference type="OMA" id="MECSEDA"/>
<keyword evidence="5" id="KW-1185">Reference proteome</keyword>
<name>T1J4C5_STRMM</name>
<dbReference type="InterPro" id="IPR032801">
    <property type="entry name" value="PXL2A/B/C"/>
</dbReference>
<dbReference type="STRING" id="126957.T1J4C5"/>